<keyword evidence="3" id="KW-1185">Reference proteome</keyword>
<proteinExistence type="predicted"/>
<dbReference type="Pfam" id="PF13087">
    <property type="entry name" value="AAA_12"/>
    <property type="match status" value="1"/>
</dbReference>
<dbReference type="AlphaFoldDB" id="A0AAN9RBZ0"/>
<evidence type="ECO:0000313" key="2">
    <source>
        <dbReference type="EMBL" id="KAK7361128.1"/>
    </source>
</evidence>
<feature type="domain" description="DNA2/NAM7 helicase-like C-terminal" evidence="1">
    <location>
        <begin position="171"/>
        <end position="222"/>
    </location>
</feature>
<dbReference type="InterPro" id="IPR041679">
    <property type="entry name" value="DNA2/NAM7-like_C"/>
</dbReference>
<evidence type="ECO:0000259" key="1">
    <source>
        <dbReference type="Pfam" id="PF13087"/>
    </source>
</evidence>
<sequence length="233" mass="26192">MLVKEKGKNWQKQDRVIKVSALVVVARAPVQARRIGKPFFLSNKKAPREKPKELLLRILGLGLGFGSPTKRSSHCRRQGKKILLLQELSASKAGVSLREHDHKHQQSMKPHEYTEHWMGRGLKLLPSTMGTGNNSDCEWLSLCPSSSRLFTLFYKLGPVILCKEDAHAGLAQSSFECLVLLGVKLIMLQIQYHMHPYLLELPSNNFYEGFLGIGAAVNERKSLRIDSLLLAPN</sequence>
<evidence type="ECO:0000313" key="3">
    <source>
        <dbReference type="Proteomes" id="UP001367508"/>
    </source>
</evidence>
<comment type="caution">
    <text evidence="2">The sequence shown here is derived from an EMBL/GenBank/DDBJ whole genome shotgun (WGS) entry which is preliminary data.</text>
</comment>
<reference evidence="2 3" key="1">
    <citation type="submission" date="2024-01" db="EMBL/GenBank/DDBJ databases">
        <title>The genomes of 5 underutilized Papilionoideae crops provide insights into root nodulation and disease resistanc.</title>
        <authorList>
            <person name="Jiang F."/>
        </authorList>
    </citation>
    <scope>NUCLEOTIDE SEQUENCE [LARGE SCALE GENOMIC DNA]</scope>
    <source>
        <strain evidence="2">LVBAO_FW01</strain>
        <tissue evidence="2">Leaves</tissue>
    </source>
</reference>
<gene>
    <name evidence="2" type="ORF">VNO77_03171</name>
</gene>
<organism evidence="2 3">
    <name type="scientific">Canavalia gladiata</name>
    <name type="common">Sword bean</name>
    <name type="synonym">Dolichos gladiatus</name>
    <dbReference type="NCBI Taxonomy" id="3824"/>
    <lineage>
        <taxon>Eukaryota</taxon>
        <taxon>Viridiplantae</taxon>
        <taxon>Streptophyta</taxon>
        <taxon>Embryophyta</taxon>
        <taxon>Tracheophyta</taxon>
        <taxon>Spermatophyta</taxon>
        <taxon>Magnoliopsida</taxon>
        <taxon>eudicotyledons</taxon>
        <taxon>Gunneridae</taxon>
        <taxon>Pentapetalae</taxon>
        <taxon>rosids</taxon>
        <taxon>fabids</taxon>
        <taxon>Fabales</taxon>
        <taxon>Fabaceae</taxon>
        <taxon>Papilionoideae</taxon>
        <taxon>50 kb inversion clade</taxon>
        <taxon>NPAAA clade</taxon>
        <taxon>indigoferoid/millettioid clade</taxon>
        <taxon>Phaseoleae</taxon>
        <taxon>Canavalia</taxon>
    </lineage>
</organism>
<dbReference type="EMBL" id="JAYMYQ010000001">
    <property type="protein sequence ID" value="KAK7361128.1"/>
    <property type="molecule type" value="Genomic_DNA"/>
</dbReference>
<accession>A0AAN9RBZ0</accession>
<name>A0AAN9RBZ0_CANGL</name>
<dbReference type="Proteomes" id="UP001367508">
    <property type="component" value="Unassembled WGS sequence"/>
</dbReference>
<protein>
    <recommendedName>
        <fullName evidence="1">DNA2/NAM7 helicase-like C-terminal domain-containing protein</fullName>
    </recommendedName>
</protein>